<evidence type="ECO:0000313" key="9">
    <source>
        <dbReference type="EMBL" id="NEI74429.1"/>
    </source>
</evidence>
<dbReference type="RefSeq" id="WP_163993691.1">
    <property type="nucleotide sequence ID" value="NZ_WUEY01000030.1"/>
</dbReference>
<dbReference type="PROSITE" id="PS50893">
    <property type="entry name" value="ABC_TRANSPORTER_2"/>
    <property type="match status" value="1"/>
</dbReference>
<evidence type="ECO:0000256" key="5">
    <source>
        <dbReference type="ARBA" id="ARBA00022741"/>
    </source>
</evidence>
<proteinExistence type="inferred from homology"/>
<sequence>MMHRTAKTNAALDIEGLSVAAWIGDRSYRALDNVALSVARGEARGLVGESGSGKSLTLRAVMGLLPANLRVTAGAIRFNDRDLLADGGKHLHAIRGTGIAMVFQEPAIALNPVMKVGRQIVDGVAERRGFGARQARELAVELLAQVGIQDPARWVDAYPHQLSGGMRQRVMIASAIASKPEVILCDEPTTALDVTIQAQILNLFKALKTDLGAGLLYVTHDLGVVAEFCDSLTVMYAGRTVEQSDDLAALIAAPAHPYTRALLAAVPRIKGPIRRLRGLASSAPSLTERDQTPAQALIPCGPGRQVAPFTAEDERFFARDEEV</sequence>
<dbReference type="Pfam" id="PF08352">
    <property type="entry name" value="oligo_HPY"/>
    <property type="match status" value="1"/>
</dbReference>
<name>A0A6L9UGD4_9HYPH</name>
<dbReference type="EMBL" id="WUEY01000030">
    <property type="protein sequence ID" value="NEI74429.1"/>
    <property type="molecule type" value="Genomic_DNA"/>
</dbReference>
<reference evidence="9 10" key="1">
    <citation type="submission" date="2019-12" db="EMBL/GenBank/DDBJ databases">
        <title>Rhizobium genotypes associated with high levels of biological nitrogen fixation by grain legumes in a temperate-maritime cropping system.</title>
        <authorList>
            <person name="Maluk M."/>
            <person name="Francesc Ferrando Molina F."/>
            <person name="Lopez Del Egido L."/>
            <person name="Lafos M."/>
            <person name="Langarica-Fuentes A."/>
            <person name="Gebre Yohannes G."/>
            <person name="Young M.W."/>
            <person name="Martin P."/>
            <person name="Gantlett R."/>
            <person name="Kenicer G."/>
            <person name="Hawes C."/>
            <person name="Begg G.S."/>
            <person name="Quilliam R.S."/>
            <person name="Squire G.R."/>
            <person name="Poole P.S."/>
            <person name="Young P.W."/>
            <person name="Iannetta P.M."/>
            <person name="James E.K."/>
        </authorList>
    </citation>
    <scope>NUCLEOTIDE SEQUENCE [LARGE SCALE GENOMIC DNA]</scope>
    <source>
        <strain evidence="9 10">JHI1118</strain>
    </source>
</reference>
<evidence type="ECO:0000256" key="3">
    <source>
        <dbReference type="ARBA" id="ARBA00022448"/>
    </source>
</evidence>
<dbReference type="Proteomes" id="UP000483035">
    <property type="component" value="Unassembled WGS sequence"/>
</dbReference>
<organism evidence="9 10">
    <name type="scientific">Rhizobium lusitanum</name>
    <dbReference type="NCBI Taxonomy" id="293958"/>
    <lineage>
        <taxon>Bacteria</taxon>
        <taxon>Pseudomonadati</taxon>
        <taxon>Pseudomonadota</taxon>
        <taxon>Alphaproteobacteria</taxon>
        <taxon>Hyphomicrobiales</taxon>
        <taxon>Rhizobiaceae</taxon>
        <taxon>Rhizobium/Agrobacterium group</taxon>
        <taxon>Rhizobium</taxon>
    </lineage>
</organism>
<keyword evidence="5" id="KW-0547">Nucleotide-binding</keyword>
<evidence type="ECO:0000256" key="4">
    <source>
        <dbReference type="ARBA" id="ARBA00022475"/>
    </source>
</evidence>
<keyword evidence="6 9" id="KW-0067">ATP-binding</keyword>
<protein>
    <submittedName>
        <fullName evidence="9">ATP-binding cassette domain-containing protein</fullName>
    </submittedName>
</protein>
<dbReference type="Pfam" id="PF00005">
    <property type="entry name" value="ABC_tran"/>
    <property type="match status" value="1"/>
</dbReference>
<feature type="domain" description="ABC transporter" evidence="8">
    <location>
        <begin position="12"/>
        <end position="262"/>
    </location>
</feature>
<dbReference type="SUPFAM" id="SSF52540">
    <property type="entry name" value="P-loop containing nucleoside triphosphate hydrolases"/>
    <property type="match status" value="1"/>
</dbReference>
<comment type="similarity">
    <text evidence="2">Belongs to the ABC transporter superfamily.</text>
</comment>
<comment type="subcellular location">
    <subcellularLocation>
        <location evidence="1">Cell inner membrane</location>
        <topology evidence="1">Peripheral membrane protein</topology>
    </subcellularLocation>
</comment>
<dbReference type="PANTHER" id="PTHR43297">
    <property type="entry name" value="OLIGOPEPTIDE TRANSPORT ATP-BINDING PROTEIN APPD"/>
    <property type="match status" value="1"/>
</dbReference>
<evidence type="ECO:0000313" key="10">
    <source>
        <dbReference type="Proteomes" id="UP000483035"/>
    </source>
</evidence>
<dbReference type="GO" id="GO:0055085">
    <property type="term" value="P:transmembrane transport"/>
    <property type="evidence" value="ECO:0007669"/>
    <property type="project" value="UniProtKB-ARBA"/>
</dbReference>
<comment type="caution">
    <text evidence="9">The sequence shown here is derived from an EMBL/GenBank/DDBJ whole genome shotgun (WGS) entry which is preliminary data.</text>
</comment>
<dbReference type="GO" id="GO:0005524">
    <property type="term" value="F:ATP binding"/>
    <property type="evidence" value="ECO:0007669"/>
    <property type="project" value="UniProtKB-KW"/>
</dbReference>
<evidence type="ECO:0000256" key="6">
    <source>
        <dbReference type="ARBA" id="ARBA00022840"/>
    </source>
</evidence>
<dbReference type="InterPro" id="IPR013563">
    <property type="entry name" value="Oligopep_ABC_C"/>
</dbReference>
<dbReference type="PROSITE" id="PS00211">
    <property type="entry name" value="ABC_TRANSPORTER_1"/>
    <property type="match status" value="1"/>
</dbReference>
<dbReference type="InterPro" id="IPR027417">
    <property type="entry name" value="P-loop_NTPase"/>
</dbReference>
<dbReference type="SMART" id="SM00382">
    <property type="entry name" value="AAA"/>
    <property type="match status" value="1"/>
</dbReference>
<dbReference type="AlphaFoldDB" id="A0A6L9UGD4"/>
<dbReference type="InterPro" id="IPR050388">
    <property type="entry name" value="ABC_Ni/Peptide_Import"/>
</dbReference>
<keyword evidence="7" id="KW-0472">Membrane</keyword>
<gene>
    <name evidence="9" type="ORF">GR212_33290</name>
</gene>
<dbReference type="CDD" id="cd03257">
    <property type="entry name" value="ABC_NikE_OppD_transporters"/>
    <property type="match status" value="1"/>
</dbReference>
<evidence type="ECO:0000256" key="2">
    <source>
        <dbReference type="ARBA" id="ARBA00005417"/>
    </source>
</evidence>
<dbReference type="Gene3D" id="3.40.50.300">
    <property type="entry name" value="P-loop containing nucleotide triphosphate hydrolases"/>
    <property type="match status" value="1"/>
</dbReference>
<dbReference type="GO" id="GO:0016887">
    <property type="term" value="F:ATP hydrolysis activity"/>
    <property type="evidence" value="ECO:0007669"/>
    <property type="project" value="InterPro"/>
</dbReference>
<evidence type="ECO:0000259" key="8">
    <source>
        <dbReference type="PROSITE" id="PS50893"/>
    </source>
</evidence>
<dbReference type="InterPro" id="IPR017871">
    <property type="entry name" value="ABC_transporter-like_CS"/>
</dbReference>
<dbReference type="InterPro" id="IPR003439">
    <property type="entry name" value="ABC_transporter-like_ATP-bd"/>
</dbReference>
<keyword evidence="4" id="KW-1003">Cell membrane</keyword>
<dbReference type="PANTHER" id="PTHR43297:SF2">
    <property type="entry name" value="DIPEPTIDE TRANSPORT ATP-BINDING PROTEIN DPPD"/>
    <property type="match status" value="1"/>
</dbReference>
<keyword evidence="3" id="KW-0813">Transport</keyword>
<evidence type="ECO:0000256" key="7">
    <source>
        <dbReference type="ARBA" id="ARBA00023136"/>
    </source>
</evidence>
<dbReference type="FunFam" id="3.40.50.300:FF:000016">
    <property type="entry name" value="Oligopeptide ABC transporter ATP-binding component"/>
    <property type="match status" value="1"/>
</dbReference>
<dbReference type="GO" id="GO:0015833">
    <property type="term" value="P:peptide transport"/>
    <property type="evidence" value="ECO:0007669"/>
    <property type="project" value="InterPro"/>
</dbReference>
<evidence type="ECO:0000256" key="1">
    <source>
        <dbReference type="ARBA" id="ARBA00004417"/>
    </source>
</evidence>
<dbReference type="GO" id="GO:0005886">
    <property type="term" value="C:plasma membrane"/>
    <property type="evidence" value="ECO:0007669"/>
    <property type="project" value="UniProtKB-SubCell"/>
</dbReference>
<dbReference type="InterPro" id="IPR003593">
    <property type="entry name" value="AAA+_ATPase"/>
</dbReference>
<accession>A0A6L9UGD4</accession>